<dbReference type="Proteomes" id="UP000078227">
    <property type="component" value="Chromosome"/>
</dbReference>
<dbReference type="InterPro" id="IPR011008">
    <property type="entry name" value="Dimeric_a/b-barrel"/>
</dbReference>
<dbReference type="RefSeq" id="WP_064565259.1">
    <property type="nucleotide sequence ID" value="NZ_CP014007.2"/>
</dbReference>
<feature type="domain" description="ABM" evidence="1">
    <location>
        <begin position="2"/>
        <end position="92"/>
    </location>
</feature>
<evidence type="ECO:0000313" key="3">
    <source>
        <dbReference type="EMBL" id="SFC55203.1"/>
    </source>
</evidence>
<evidence type="ECO:0000313" key="2">
    <source>
        <dbReference type="EMBL" id="ANI82344.1"/>
    </source>
</evidence>
<reference evidence="3 5" key="1">
    <citation type="submission" date="2016-10" db="EMBL/GenBank/DDBJ databases">
        <authorList>
            <person name="Varghese N."/>
            <person name="Submissions S."/>
        </authorList>
    </citation>
    <scope>NUCLEOTIDE SEQUENCE [LARGE SCALE GENOMIC DNA]</scope>
    <source>
        <strain evidence="3 5">CGMCC 1.7012</strain>
    </source>
</reference>
<dbReference type="SUPFAM" id="SSF54909">
    <property type="entry name" value="Dimeric alpha+beta barrel"/>
    <property type="match status" value="1"/>
</dbReference>
<evidence type="ECO:0000259" key="1">
    <source>
        <dbReference type="PROSITE" id="PS51725"/>
    </source>
</evidence>
<dbReference type="KEGG" id="kor:AWR26_09315"/>
<dbReference type="EMBL" id="FOKO01000003">
    <property type="protein sequence ID" value="SFC55203.1"/>
    <property type="molecule type" value="Genomic_DNA"/>
</dbReference>
<dbReference type="InterPro" id="IPR007138">
    <property type="entry name" value="ABM_dom"/>
</dbReference>
<keyword evidence="4" id="KW-1185">Reference proteome</keyword>
<accession>A0AA94KQU2</accession>
<keyword evidence="3" id="KW-0560">Oxidoreductase</keyword>
<evidence type="ECO:0000313" key="4">
    <source>
        <dbReference type="Proteomes" id="UP000078227"/>
    </source>
</evidence>
<evidence type="ECO:0000313" key="5">
    <source>
        <dbReference type="Proteomes" id="UP000182314"/>
    </source>
</evidence>
<reference evidence="2 4" key="2">
    <citation type="submission" date="2021-03" db="EMBL/GenBank/DDBJ databases">
        <authorList>
            <person name="Li Y."/>
            <person name="Li S."/>
            <person name="Chen M."/>
            <person name="Peng G."/>
            <person name="Tan Z."/>
            <person name="An Q."/>
        </authorList>
    </citation>
    <scope>NUCLEOTIDE SEQUENCE [LARGE SCALE GENOMIC DNA]</scope>
    <source>
        <strain evidence="2 4">Ola 51</strain>
    </source>
</reference>
<dbReference type="Proteomes" id="UP000182314">
    <property type="component" value="Unassembled WGS sequence"/>
</dbReference>
<protein>
    <submittedName>
        <fullName evidence="2">Antibiotic biosynthesis monooxygenase</fullName>
    </submittedName>
    <submittedName>
        <fullName evidence="3">Quinol monooxygenase YgiN</fullName>
    </submittedName>
</protein>
<gene>
    <name evidence="2" type="ORF">AWR26_09315</name>
    <name evidence="3" type="ORF">SAMN05216286_2680</name>
</gene>
<dbReference type="Gene3D" id="3.30.70.100">
    <property type="match status" value="1"/>
</dbReference>
<keyword evidence="3" id="KW-0503">Monooxygenase</keyword>
<dbReference type="Pfam" id="PF03992">
    <property type="entry name" value="ABM"/>
    <property type="match status" value="1"/>
</dbReference>
<dbReference type="GO" id="GO:0004497">
    <property type="term" value="F:monooxygenase activity"/>
    <property type="evidence" value="ECO:0007669"/>
    <property type="project" value="UniProtKB-KW"/>
</dbReference>
<name>A0AA94KQU2_9ENTR</name>
<dbReference type="PROSITE" id="PS51725">
    <property type="entry name" value="ABM"/>
    <property type="match status" value="1"/>
</dbReference>
<proteinExistence type="predicted"/>
<sequence>MLIVSGYIHIEPACLPQFMGDIKLLAQRVRKGEGNLSYDAAVDDPVTGSVLISERWQNQEALTAHLAATHTRAFIARWEGRMTGEVLKYDAFNERGLLDV</sequence>
<dbReference type="EMBL" id="CP014007">
    <property type="protein sequence ID" value="ANI82344.1"/>
    <property type="molecule type" value="Genomic_DNA"/>
</dbReference>
<dbReference type="AlphaFoldDB" id="A0AA94KQU2"/>
<organism evidence="3 5">
    <name type="scientific">Kosakonia oryzae</name>
    <dbReference type="NCBI Taxonomy" id="497725"/>
    <lineage>
        <taxon>Bacteria</taxon>
        <taxon>Pseudomonadati</taxon>
        <taxon>Pseudomonadota</taxon>
        <taxon>Gammaproteobacteria</taxon>
        <taxon>Enterobacterales</taxon>
        <taxon>Enterobacteriaceae</taxon>
        <taxon>Kosakonia</taxon>
    </lineage>
</organism>